<dbReference type="EMBL" id="OY660880">
    <property type="protein sequence ID" value="CAJ1077612.1"/>
    <property type="molecule type" value="Genomic_DNA"/>
</dbReference>
<keyword evidence="2" id="KW-0675">Receptor</keyword>
<organism evidence="2 3">
    <name type="scientific">Xyrichtys novacula</name>
    <name type="common">Pearly razorfish</name>
    <name type="synonym">Hemipteronotus novacula</name>
    <dbReference type="NCBI Taxonomy" id="13765"/>
    <lineage>
        <taxon>Eukaryota</taxon>
        <taxon>Metazoa</taxon>
        <taxon>Chordata</taxon>
        <taxon>Craniata</taxon>
        <taxon>Vertebrata</taxon>
        <taxon>Euteleostomi</taxon>
        <taxon>Actinopterygii</taxon>
        <taxon>Neopterygii</taxon>
        <taxon>Teleostei</taxon>
        <taxon>Neoteleostei</taxon>
        <taxon>Acanthomorphata</taxon>
        <taxon>Eupercaria</taxon>
        <taxon>Labriformes</taxon>
        <taxon>Labridae</taxon>
        <taxon>Xyrichtys</taxon>
    </lineage>
</organism>
<accession>A0AAV1H009</accession>
<evidence type="ECO:0000313" key="3">
    <source>
        <dbReference type="Proteomes" id="UP001178508"/>
    </source>
</evidence>
<evidence type="ECO:0000313" key="2">
    <source>
        <dbReference type="EMBL" id="CAJ1077612.1"/>
    </source>
</evidence>
<sequence>MYARVFLIGAVCFYNQVFAADVYVAELMVESSVTLDAEAVLSSLSTASFVIVTDNRATHAITLGHNELVAECLIFGDESTCNCSKGYIWSREVCQTYNCCREATCAQNVAHMTPLCVAKVKEDVYVAELMVESNDTLEAETVLSALNGTRDLVVTDNNGVTHTVILVHYEMAADSSCFLCGKSPNSPSSPSLLNFINSISRRRQLQRHLPVSQRL</sequence>
<reference evidence="2" key="1">
    <citation type="submission" date="2023-08" db="EMBL/GenBank/DDBJ databases">
        <authorList>
            <person name="Alioto T."/>
            <person name="Alioto T."/>
            <person name="Gomez Garrido J."/>
        </authorList>
    </citation>
    <scope>NUCLEOTIDE SEQUENCE</scope>
</reference>
<gene>
    <name evidence="2" type="ORF">XNOV1_A003047</name>
</gene>
<dbReference type="Proteomes" id="UP001178508">
    <property type="component" value="Chromosome 17"/>
</dbReference>
<feature type="chain" id="PRO_5043841523" evidence="1">
    <location>
        <begin position="20"/>
        <end position="215"/>
    </location>
</feature>
<proteinExistence type="predicted"/>
<evidence type="ECO:0000256" key="1">
    <source>
        <dbReference type="SAM" id="SignalP"/>
    </source>
</evidence>
<name>A0AAV1H009_XYRNO</name>
<feature type="signal peptide" evidence="1">
    <location>
        <begin position="1"/>
        <end position="19"/>
    </location>
</feature>
<dbReference type="AlphaFoldDB" id="A0AAV1H009"/>
<keyword evidence="3" id="KW-1185">Reference proteome</keyword>
<keyword evidence="1" id="KW-0732">Signal</keyword>
<protein>
    <submittedName>
        <fullName evidence="2">Adhesion G protein-coupled receptor F4</fullName>
    </submittedName>
</protein>